<feature type="non-terminal residue" evidence="1">
    <location>
        <position position="93"/>
    </location>
</feature>
<name>G7MFM1_MACMU</name>
<dbReference type="AlphaFoldDB" id="G7MFM1"/>
<organism evidence="1">
    <name type="scientific">Macaca mulatta</name>
    <name type="common">Rhesus macaque</name>
    <dbReference type="NCBI Taxonomy" id="9544"/>
    <lineage>
        <taxon>Eukaryota</taxon>
        <taxon>Metazoa</taxon>
        <taxon>Chordata</taxon>
        <taxon>Craniata</taxon>
        <taxon>Vertebrata</taxon>
        <taxon>Euteleostomi</taxon>
        <taxon>Mammalia</taxon>
        <taxon>Eutheria</taxon>
        <taxon>Euarchontoglires</taxon>
        <taxon>Primates</taxon>
        <taxon>Haplorrhini</taxon>
        <taxon>Catarrhini</taxon>
        <taxon>Cercopithecidae</taxon>
        <taxon>Cercopithecinae</taxon>
        <taxon>Macaca</taxon>
    </lineage>
</organism>
<protein>
    <submittedName>
        <fullName evidence="1">Uncharacterized protein</fullName>
    </submittedName>
</protein>
<reference evidence="1" key="1">
    <citation type="journal article" date="2011" name="Nat. Biotechnol.">
        <title>Genome sequencing and comparison of two nonhuman primate animal models, the cynomolgus and Chinese rhesus macaques.</title>
        <authorList>
            <person name="Yan G."/>
            <person name="Zhang G."/>
            <person name="Fang X."/>
            <person name="Zhang Y."/>
            <person name="Li C."/>
            <person name="Ling F."/>
            <person name="Cooper D.N."/>
            <person name="Li Q."/>
            <person name="Li Y."/>
            <person name="van Gool A.J."/>
            <person name="Du H."/>
            <person name="Chen J."/>
            <person name="Chen R."/>
            <person name="Zhang P."/>
            <person name="Huang Z."/>
            <person name="Thompson J.R."/>
            <person name="Meng Y."/>
            <person name="Bai Y."/>
            <person name="Wang J."/>
            <person name="Zhuo M."/>
            <person name="Wang T."/>
            <person name="Huang Y."/>
            <person name="Wei L."/>
            <person name="Li J."/>
            <person name="Wang Z."/>
            <person name="Hu H."/>
            <person name="Yang P."/>
            <person name="Le L."/>
            <person name="Stenson P.D."/>
            <person name="Li B."/>
            <person name="Liu X."/>
            <person name="Ball E.V."/>
            <person name="An N."/>
            <person name="Huang Q."/>
            <person name="Zhang Y."/>
            <person name="Fan W."/>
            <person name="Zhang X."/>
            <person name="Li Y."/>
            <person name="Wang W."/>
            <person name="Katze M.G."/>
            <person name="Su B."/>
            <person name="Nielsen R."/>
            <person name="Yang H."/>
            <person name="Wang J."/>
            <person name="Wang X."/>
            <person name="Wang J."/>
        </authorList>
    </citation>
    <scope>NUCLEOTIDE SEQUENCE [LARGE SCALE GENOMIC DNA]</scope>
    <source>
        <strain evidence="1">CR-5</strain>
    </source>
</reference>
<dbReference type="PANTHER" id="PTHR46254">
    <property type="entry name" value="PROTEIN GVQW1-RELATED"/>
    <property type="match status" value="1"/>
</dbReference>
<dbReference type="Proteomes" id="UP000013456">
    <property type="component" value="Chromosome 1"/>
</dbReference>
<accession>G7MFM1</accession>
<gene>
    <name evidence="1" type="ORF">EGK_02088</name>
</gene>
<dbReference type="EMBL" id="CM001253">
    <property type="protein sequence ID" value="EHH15918.1"/>
    <property type="molecule type" value="Genomic_DNA"/>
</dbReference>
<feature type="non-terminal residue" evidence="1">
    <location>
        <position position="1"/>
    </location>
</feature>
<sequence length="93" mass="10621">FFFFFERERESCSVTQAGVQWLDLSSLQPLPPGFTRFSCLSLPSSWDYRRVPPCLANFFVFFSRDGVSPCLPGWSRSPDLVIHPPRPPKVLGL</sequence>
<evidence type="ECO:0000313" key="1">
    <source>
        <dbReference type="EMBL" id="EHH15918.1"/>
    </source>
</evidence>
<proteinExistence type="predicted"/>